<protein>
    <submittedName>
        <fullName evidence="1">Uncharacterized protein</fullName>
    </submittedName>
</protein>
<dbReference type="EMBL" id="JMIU01000001">
    <property type="protein sequence ID" value="KDN96877.1"/>
    <property type="molecule type" value="Genomic_DNA"/>
</dbReference>
<organism evidence="1 2">
    <name type="scientific">Hydrogenovibrio marinus</name>
    <dbReference type="NCBI Taxonomy" id="28885"/>
    <lineage>
        <taxon>Bacteria</taxon>
        <taxon>Pseudomonadati</taxon>
        <taxon>Pseudomonadota</taxon>
        <taxon>Gammaproteobacteria</taxon>
        <taxon>Thiotrichales</taxon>
        <taxon>Piscirickettsiaceae</taxon>
        <taxon>Hydrogenovibrio</taxon>
    </lineage>
</organism>
<gene>
    <name evidence="1" type="ORF">EI16_11625</name>
</gene>
<evidence type="ECO:0000313" key="2">
    <source>
        <dbReference type="Proteomes" id="UP000027341"/>
    </source>
</evidence>
<dbReference type="Proteomes" id="UP000027341">
    <property type="component" value="Unassembled WGS sequence"/>
</dbReference>
<evidence type="ECO:0000313" key="1">
    <source>
        <dbReference type="EMBL" id="KDN96877.1"/>
    </source>
</evidence>
<dbReference type="RefSeq" id="WP_029908043.1">
    <property type="nucleotide sequence ID" value="NZ_AP020335.1"/>
</dbReference>
<proteinExistence type="predicted"/>
<accession>A0A066ZTP5</accession>
<name>A0A066ZTP5_HYDMR</name>
<comment type="caution">
    <text evidence="1">The sequence shown here is derived from an EMBL/GenBank/DDBJ whole genome shotgun (WGS) entry which is preliminary data.</text>
</comment>
<reference evidence="1 2" key="1">
    <citation type="submission" date="2014-04" db="EMBL/GenBank/DDBJ databases">
        <title>Draft genome sequence of Hydrogenovibrio marinus MH-110, a model organism for aerobic H2 metabolism.</title>
        <authorList>
            <person name="Cha H.J."/>
            <person name="Jo B.H."/>
            <person name="Hwang B.H."/>
        </authorList>
    </citation>
    <scope>NUCLEOTIDE SEQUENCE [LARGE SCALE GENOMIC DNA]</scope>
    <source>
        <strain evidence="1 2">MH-110</strain>
    </source>
</reference>
<dbReference type="AlphaFoldDB" id="A0A066ZTP5"/>
<keyword evidence="2" id="KW-1185">Reference proteome</keyword>
<sequence length="133" mass="15467">MPYKVTSLQDGYCYTAVVPRRLLAHTIIKYLVKKDLRLADFTHIVQESHLNPLMIVDEAQFNELLESNPGVDLIYNTIRLKDNSLIHYHTNWTVPQNNWQLMTEQLNAHDIHVETIPTKDLPSSIKTKTKLED</sequence>